<dbReference type="NCBIfam" id="TIGR01993">
    <property type="entry name" value="Pyr-5-nucltdase"/>
    <property type="match status" value="1"/>
</dbReference>
<dbReference type="Proteomes" id="UP000580830">
    <property type="component" value="Unassembled WGS sequence"/>
</dbReference>
<dbReference type="AlphaFoldDB" id="A0A832QX59"/>
<dbReference type="Pfam" id="PF00702">
    <property type="entry name" value="Hydrolase"/>
    <property type="match status" value="1"/>
</dbReference>
<gene>
    <name evidence="1" type="ORF">GXX24_10855</name>
</gene>
<dbReference type="InterPro" id="IPR006439">
    <property type="entry name" value="HAD-SF_hydro_IA"/>
</dbReference>
<dbReference type="Gene3D" id="1.10.150.450">
    <property type="match status" value="1"/>
</dbReference>
<dbReference type="InterPro" id="IPR023214">
    <property type="entry name" value="HAD_sf"/>
</dbReference>
<dbReference type="PANTHER" id="PTHR12725:SF117">
    <property type="entry name" value="HALOACID DEHALOGENASE-LIKE HYDROLASE"/>
    <property type="match status" value="1"/>
</dbReference>
<name>A0A832QX59_9RHOB</name>
<comment type="caution">
    <text evidence="1">The sequence shown here is derived from an EMBL/GenBank/DDBJ whole genome shotgun (WGS) entry which is preliminary data.</text>
</comment>
<dbReference type="InterPro" id="IPR036412">
    <property type="entry name" value="HAD-like_sf"/>
</dbReference>
<dbReference type="PANTHER" id="PTHR12725">
    <property type="entry name" value="HALOACID DEHALOGENASE-LIKE HYDROLASE"/>
    <property type="match status" value="1"/>
</dbReference>
<evidence type="ECO:0000313" key="2">
    <source>
        <dbReference type="Proteomes" id="UP000580830"/>
    </source>
</evidence>
<dbReference type="Gene3D" id="3.40.50.1000">
    <property type="entry name" value="HAD superfamily/HAD-like"/>
    <property type="match status" value="1"/>
</dbReference>
<dbReference type="InterPro" id="IPR010237">
    <property type="entry name" value="Pyr-5-nucltdase"/>
</dbReference>
<dbReference type="SUPFAM" id="SSF56784">
    <property type="entry name" value="HAD-like"/>
    <property type="match status" value="1"/>
</dbReference>
<organism evidence="1 2">
    <name type="scientific">Paracoccus solventivorans</name>
    <dbReference type="NCBI Taxonomy" id="53463"/>
    <lineage>
        <taxon>Bacteria</taxon>
        <taxon>Pseudomonadati</taxon>
        <taxon>Pseudomonadota</taxon>
        <taxon>Alphaproteobacteria</taxon>
        <taxon>Rhodobacterales</taxon>
        <taxon>Paracoccaceae</taxon>
        <taxon>Paracoccus</taxon>
    </lineage>
</organism>
<dbReference type="EMBL" id="DULP01000163">
    <property type="protein sequence ID" value="HHW34621.1"/>
    <property type="molecule type" value="Genomic_DNA"/>
</dbReference>
<dbReference type="NCBIfam" id="TIGR01509">
    <property type="entry name" value="HAD-SF-IA-v3"/>
    <property type="match status" value="1"/>
</dbReference>
<accession>A0A832QX59</accession>
<dbReference type="SFLD" id="SFLDS00003">
    <property type="entry name" value="Haloacid_Dehalogenase"/>
    <property type="match status" value="1"/>
</dbReference>
<dbReference type="SFLD" id="SFLDG01132">
    <property type="entry name" value="C1.5.3:_5'-Nucleotidase_Like"/>
    <property type="match status" value="1"/>
</dbReference>
<evidence type="ECO:0000313" key="1">
    <source>
        <dbReference type="EMBL" id="HHW34621.1"/>
    </source>
</evidence>
<protein>
    <submittedName>
        <fullName evidence="1">Pyrimidine 5'-nucleotidase</fullName>
    </submittedName>
</protein>
<proteinExistence type="predicted"/>
<dbReference type="RefSeq" id="WP_303730638.1">
    <property type="nucleotide sequence ID" value="NZ_DULP01000163.1"/>
</dbReference>
<reference evidence="1 2" key="1">
    <citation type="journal article" date="2020" name="Biotechnol. Biofuels">
        <title>New insights from the biogas microbiome by comprehensive genome-resolved metagenomics of nearly 1600 species originating from multiple anaerobic digesters.</title>
        <authorList>
            <person name="Campanaro S."/>
            <person name="Treu L."/>
            <person name="Rodriguez-R L.M."/>
            <person name="Kovalovszki A."/>
            <person name="Ziels R.M."/>
            <person name="Maus I."/>
            <person name="Zhu X."/>
            <person name="Kougias P.G."/>
            <person name="Basile A."/>
            <person name="Luo G."/>
            <person name="Schluter A."/>
            <person name="Konstantinidis K.T."/>
            <person name="Angelidaki I."/>
        </authorList>
    </citation>
    <scope>NUCLEOTIDE SEQUENCE [LARGE SCALE GENOMIC DNA]</scope>
    <source>
        <strain evidence="1">AS04akNAM_125</strain>
    </source>
</reference>
<sequence>MSIVSAPPRPPLPGTAAPDPDLLRRGFAGVNCWIFDLDNTLYAPELQLFSQIEARMTAYVARLLSVDAAEASRLRAHYWREHGTTLAGLMALHRIDPEDYLAEVHDIDLDAPAPDPALTAALSALPGRRIVHTNADSAYAGRVLARRQLVFDAIHGIGEVGYHPKPDPRSFAAVLDAHGLDPARCAMFEDDPRNLEVPHSLGMQTILVGDGRHGPDALAPGQDPGRHVHWRTPNLASFVATLAAALAGVASSRPTL</sequence>
<dbReference type="SFLD" id="SFLDG01129">
    <property type="entry name" value="C1.5:_HAD__Beta-PGM__Phosphata"/>
    <property type="match status" value="1"/>
</dbReference>